<keyword evidence="2" id="KW-1185">Reference proteome</keyword>
<reference evidence="1 2" key="1">
    <citation type="journal article" date="2024" name="Nat. Commun.">
        <title>Phylogenomics reveals the evolutionary origins of lichenization in chlorophyte algae.</title>
        <authorList>
            <person name="Puginier C."/>
            <person name="Libourel C."/>
            <person name="Otte J."/>
            <person name="Skaloud P."/>
            <person name="Haon M."/>
            <person name="Grisel S."/>
            <person name="Petersen M."/>
            <person name="Berrin J.G."/>
            <person name="Delaux P.M."/>
            <person name="Dal Grande F."/>
            <person name="Keller J."/>
        </authorList>
    </citation>
    <scope>NUCLEOTIDE SEQUENCE [LARGE SCALE GENOMIC DNA]</scope>
    <source>
        <strain evidence="1 2">SAG 245.80</strain>
    </source>
</reference>
<accession>A0AAW1QB71</accession>
<evidence type="ECO:0000313" key="1">
    <source>
        <dbReference type="EMBL" id="KAK9818987.1"/>
    </source>
</evidence>
<dbReference type="AlphaFoldDB" id="A0AAW1QB71"/>
<protein>
    <submittedName>
        <fullName evidence="1">Uncharacterized protein</fullName>
    </submittedName>
</protein>
<evidence type="ECO:0000313" key="2">
    <source>
        <dbReference type="Proteomes" id="UP001445335"/>
    </source>
</evidence>
<dbReference type="InterPro" id="IPR027328">
    <property type="entry name" value="MAPRE"/>
</dbReference>
<comment type="caution">
    <text evidence="1">The sequence shown here is derived from an EMBL/GenBank/DDBJ whole genome shotgun (WGS) entry which is preliminary data.</text>
</comment>
<organism evidence="1 2">
    <name type="scientific">Elliptochloris bilobata</name>
    <dbReference type="NCBI Taxonomy" id="381761"/>
    <lineage>
        <taxon>Eukaryota</taxon>
        <taxon>Viridiplantae</taxon>
        <taxon>Chlorophyta</taxon>
        <taxon>core chlorophytes</taxon>
        <taxon>Trebouxiophyceae</taxon>
        <taxon>Trebouxiophyceae incertae sedis</taxon>
        <taxon>Elliptochloris clade</taxon>
        <taxon>Elliptochloris</taxon>
    </lineage>
</organism>
<sequence length="154" mass="16691">MSGAAYCLLLQAHHPVQLCELRVNAKAQHEYEFVENYRQLKCAMQTLGIVKFLEWQRLIASPEPNAELLQWFFVRFGGSAPPPGHQRAGDGAGVVALPLPVQAAKLRTPRAGKAIFGSTPRQAPQAGTPHGAARAAVAVVLRTAAELRGLARHR</sequence>
<dbReference type="EMBL" id="JALJOU010000136">
    <property type="protein sequence ID" value="KAK9818987.1"/>
    <property type="molecule type" value="Genomic_DNA"/>
</dbReference>
<dbReference type="Proteomes" id="UP001445335">
    <property type="component" value="Unassembled WGS sequence"/>
</dbReference>
<dbReference type="GO" id="GO:0008017">
    <property type="term" value="F:microtubule binding"/>
    <property type="evidence" value="ECO:0007669"/>
    <property type="project" value="InterPro"/>
</dbReference>
<proteinExistence type="predicted"/>
<dbReference type="SUPFAM" id="SSF47576">
    <property type="entry name" value="Calponin-homology domain, CH-domain"/>
    <property type="match status" value="1"/>
</dbReference>
<dbReference type="InterPro" id="IPR036872">
    <property type="entry name" value="CH_dom_sf"/>
</dbReference>
<dbReference type="Gene3D" id="1.10.418.10">
    <property type="entry name" value="Calponin-like domain"/>
    <property type="match status" value="1"/>
</dbReference>
<dbReference type="PANTHER" id="PTHR10623">
    <property type="entry name" value="MICROTUBULE-ASSOCIATED PROTEIN RP/EB FAMILY MEMBER"/>
    <property type="match status" value="1"/>
</dbReference>
<gene>
    <name evidence="1" type="ORF">WJX81_006215</name>
</gene>
<name>A0AAW1QB71_9CHLO</name>